<accession>A0A1H9K6Q5</accession>
<keyword evidence="4" id="KW-1185">Reference proteome</keyword>
<dbReference type="GO" id="GO:0040029">
    <property type="term" value="P:epigenetic regulation of gene expression"/>
    <property type="evidence" value="ECO:0007669"/>
    <property type="project" value="TreeGrafter"/>
</dbReference>
<dbReference type="STRING" id="355243.SAMN03080615_03340"/>
<dbReference type="EMBL" id="FOGB01000012">
    <property type="protein sequence ID" value="SEQ94801.1"/>
    <property type="molecule type" value="Genomic_DNA"/>
</dbReference>
<dbReference type="InterPro" id="IPR000286">
    <property type="entry name" value="HDACs"/>
</dbReference>
<reference evidence="4" key="1">
    <citation type="submission" date="2016-10" db="EMBL/GenBank/DDBJ databases">
        <authorList>
            <person name="Varghese N."/>
            <person name="Submissions S."/>
        </authorList>
    </citation>
    <scope>NUCLEOTIDE SEQUENCE [LARGE SCALE GENOMIC DNA]</scope>
    <source>
        <strain evidence="4">DSM 18887</strain>
    </source>
</reference>
<gene>
    <name evidence="3" type="ORF">SAMN03080615_03340</name>
</gene>
<feature type="domain" description="Histone deacetylase" evidence="2">
    <location>
        <begin position="20"/>
        <end position="303"/>
    </location>
</feature>
<dbReference type="CDD" id="cd11599">
    <property type="entry name" value="HDAC_classII_2"/>
    <property type="match status" value="1"/>
</dbReference>
<name>A0A1H9K6Q5_9GAMM</name>
<comment type="similarity">
    <text evidence="1">Belongs to the histone deacetylase family.</text>
</comment>
<dbReference type="PANTHER" id="PTHR10625">
    <property type="entry name" value="HISTONE DEACETYLASE HDAC1-RELATED"/>
    <property type="match status" value="1"/>
</dbReference>
<dbReference type="SUPFAM" id="SSF52768">
    <property type="entry name" value="Arginase/deacetylase"/>
    <property type="match status" value="1"/>
</dbReference>
<dbReference type="AlphaFoldDB" id="A0A1H9K6Q5"/>
<dbReference type="InterPro" id="IPR037138">
    <property type="entry name" value="His_deacetylse_dom_sf"/>
</dbReference>
<dbReference type="GO" id="GO:0004407">
    <property type="term" value="F:histone deacetylase activity"/>
    <property type="evidence" value="ECO:0007669"/>
    <property type="project" value="TreeGrafter"/>
</dbReference>
<dbReference type="PANTHER" id="PTHR10625:SF10">
    <property type="entry name" value="HISTONE DEACETYLASE HDAC1"/>
    <property type="match status" value="1"/>
</dbReference>
<evidence type="ECO:0000259" key="2">
    <source>
        <dbReference type="Pfam" id="PF00850"/>
    </source>
</evidence>
<dbReference type="Proteomes" id="UP000198749">
    <property type="component" value="Unassembled WGS sequence"/>
</dbReference>
<dbReference type="RefSeq" id="WP_091360500.1">
    <property type="nucleotide sequence ID" value="NZ_AP025284.1"/>
</dbReference>
<evidence type="ECO:0000313" key="4">
    <source>
        <dbReference type="Proteomes" id="UP000198749"/>
    </source>
</evidence>
<evidence type="ECO:0000256" key="1">
    <source>
        <dbReference type="ARBA" id="ARBA00005947"/>
    </source>
</evidence>
<protein>
    <submittedName>
        <fullName evidence="3">Acetoin utilization deacetylase AcuC</fullName>
    </submittedName>
</protein>
<dbReference type="OrthoDB" id="9808367at2"/>
<dbReference type="InterPro" id="IPR023696">
    <property type="entry name" value="Ureohydrolase_dom_sf"/>
</dbReference>
<sequence length="307" mass="34180">MTTAFITHHDCTLHNMGPEHPESPIRLLAIQKVLQKTGLIEHLKQMESVHVTPEQVQLAHANLHQKRLEMKLPEEGVFYADEDTALCPDSLHAASLAAGSAILATNQVLAEKVSNAFCAVRPPGHHAEHNAAMGFCFFNNVAIGAMHALQQPAVDRVAIVDFDVHHCNGTVDIFKDKPEVLVCSTFQHPYYPERYSDIQRDNIVNCPIEAHTRASVFREQLEKRWLPAIQNHKPDIIFISAGFDAHHEDPMADLNLTEEDYRWATQLLMDAARTTCGGRIVSVLEGGYNPVSLAFSVQAHLEVMAGY</sequence>
<dbReference type="Pfam" id="PF00850">
    <property type="entry name" value="Hist_deacetyl"/>
    <property type="match status" value="1"/>
</dbReference>
<dbReference type="Gene3D" id="3.40.800.20">
    <property type="entry name" value="Histone deacetylase domain"/>
    <property type="match status" value="1"/>
</dbReference>
<organism evidence="3 4">
    <name type="scientific">Amphritea atlantica</name>
    <dbReference type="NCBI Taxonomy" id="355243"/>
    <lineage>
        <taxon>Bacteria</taxon>
        <taxon>Pseudomonadati</taxon>
        <taxon>Pseudomonadota</taxon>
        <taxon>Gammaproteobacteria</taxon>
        <taxon>Oceanospirillales</taxon>
        <taxon>Oceanospirillaceae</taxon>
        <taxon>Amphritea</taxon>
    </lineage>
</organism>
<evidence type="ECO:0000313" key="3">
    <source>
        <dbReference type="EMBL" id="SEQ94801.1"/>
    </source>
</evidence>
<dbReference type="InterPro" id="IPR023801">
    <property type="entry name" value="His_deacetylse_dom"/>
</dbReference>
<proteinExistence type="inferred from homology"/>
<dbReference type="PRINTS" id="PR01270">
    <property type="entry name" value="HDASUPER"/>
</dbReference>